<evidence type="ECO:0000256" key="6">
    <source>
        <dbReference type="ARBA" id="ARBA00023136"/>
    </source>
</evidence>
<accession>A0AAD5VAC5</accession>
<feature type="repeat" description="WD" evidence="7">
    <location>
        <begin position="264"/>
        <end position="305"/>
    </location>
</feature>
<comment type="caution">
    <text evidence="11">The sequence shown here is derived from an EMBL/GenBank/DDBJ whole genome shotgun (WGS) entry which is preliminary data.</text>
</comment>
<dbReference type="SUPFAM" id="SSF144091">
    <property type="entry name" value="Rhomboid-like"/>
    <property type="match status" value="1"/>
</dbReference>
<comment type="similarity">
    <text evidence="2">Belongs to the derlin family.</text>
</comment>
<dbReference type="GO" id="GO:0006950">
    <property type="term" value="P:response to stress"/>
    <property type="evidence" value="ECO:0007669"/>
    <property type="project" value="UniProtKB-ARBA"/>
</dbReference>
<evidence type="ECO:0000256" key="5">
    <source>
        <dbReference type="ARBA" id="ARBA00022989"/>
    </source>
</evidence>
<keyword evidence="5 9" id="KW-1133">Transmembrane helix</keyword>
<keyword evidence="3 9" id="KW-0812">Transmembrane</keyword>
<evidence type="ECO:0000313" key="11">
    <source>
        <dbReference type="EMBL" id="KAJ3490246.1"/>
    </source>
</evidence>
<evidence type="ECO:0000256" key="1">
    <source>
        <dbReference type="ARBA" id="ARBA00004477"/>
    </source>
</evidence>
<feature type="transmembrane region" description="Helical" evidence="9">
    <location>
        <begin position="1227"/>
        <end position="1251"/>
    </location>
</feature>
<feature type="region of interest" description="Disordered" evidence="8">
    <location>
        <begin position="84"/>
        <end position="114"/>
    </location>
</feature>
<reference evidence="11" key="1">
    <citation type="submission" date="2022-07" db="EMBL/GenBank/DDBJ databases">
        <title>Genome Sequence of Physisporinus lineatus.</title>
        <authorList>
            <person name="Buettner E."/>
        </authorList>
    </citation>
    <scope>NUCLEOTIDE SEQUENCE</scope>
    <source>
        <strain evidence="11">VT162</strain>
    </source>
</reference>
<feature type="transmembrane region" description="Helical" evidence="9">
    <location>
        <begin position="1141"/>
        <end position="1163"/>
    </location>
</feature>
<evidence type="ECO:0000256" key="9">
    <source>
        <dbReference type="SAM" id="Phobius"/>
    </source>
</evidence>
<comment type="subcellular location">
    <subcellularLocation>
        <location evidence="1">Endoplasmic reticulum membrane</location>
        <topology evidence="1">Multi-pass membrane protein</topology>
    </subcellularLocation>
</comment>
<dbReference type="InterPro" id="IPR035952">
    <property type="entry name" value="Rhomboid-like_sf"/>
</dbReference>
<dbReference type="Pfam" id="PF23798">
    <property type="entry name" value="Beta-prop_SPT8"/>
    <property type="match status" value="2"/>
</dbReference>
<evidence type="ECO:0000256" key="4">
    <source>
        <dbReference type="ARBA" id="ARBA00022824"/>
    </source>
</evidence>
<dbReference type="GO" id="GO:0005789">
    <property type="term" value="C:endoplasmic reticulum membrane"/>
    <property type="evidence" value="ECO:0007669"/>
    <property type="project" value="UniProtKB-SubCell"/>
</dbReference>
<dbReference type="PANTHER" id="PTHR11009">
    <property type="entry name" value="DER1-LIKE PROTEIN, DERLIN"/>
    <property type="match status" value="1"/>
</dbReference>
<feature type="region of interest" description="Disordered" evidence="8">
    <location>
        <begin position="337"/>
        <end position="475"/>
    </location>
</feature>
<sequence length="1303" mass="144273">MAHSDSEEEALYDLEFDRTSEGDEEGDEDILDALEGDLAAAAEEASEGDDDTDTDDTDNGSDDDDAEDQALPNLAAELEAAVAALPDSHSTSPPARDSPGLNPSSPAPRRSLSPAHIRRNRLYADFHGLRSYTVEAICAIPHPVPTHSLASSLCMTHVITGSEDGYIRDYDIFSAANGKVFLTAPQRHHCGVMEGIMKAAQIRCWWENPSDLRGLSMQVDEMPLCAPYSLLMQSDALWALAGTERGHINLFTVRHEPGRLCHVMYEHRAPVSAMSMQHDEKGFFSAGWDGEALQWDLNTGQVVRNFKSHGSQLTAIAVRPLEADFHGDLFEGRVSPEQAYANPPMGQDTSYMSSQHIYPPEDVKPKMEQLGTDSVPPPSDTSQHVSSSTTMDDDTKSDTSYDPLFDDAPDGDGEPDSETASQSAPSSQPPAPAPQFGMGYPQSSNPQYSTQQSLSQSRSSYGAIAPKNAPPVLDPTSYTSYSPDVLMVASIDGQIVLWDRRVSSPGAGVGRLWMSEKTPPWCVSACWSADGRQIYAGRRNGTIEIYDVRQTGVAATGTPKILKTLRNPISSGVVSCVVAFPDGRHLACASNDNLRLWNVAEAGEPDAFGKIRSGVQFKIIPGHHGGFISQMLVDKGARFLISASSNRGWHGESTRTVFLDLNAVEHSKLLYLVECLDSRLPPFVHSIPTLSVKVLRTLTPHSISDSDEPGARAGPCTALHGHICPAVGSASRTLIFHDAETLILSTTSFIVALKTLFVHRRPYRIHCPPVSGNADWLLYVGRVLRHSSCVEREKSVPQIVIDEGYARFLAHEEVIIRDANKRGEFEEDCEESEHKEESDSKQSQDEYPWSSAPPCYTHLLPRDCLYSDGYQYRDGDKALLQGISLGFGKPTVSAVRGHYFGPIPNFPSRPNTLTIPNVIPLPYGPNAPAFHLKAPDWDSLLKFLTRLRCTRLEPELEALACVEHQLRLRIVVAFAKVPQTPQIPFAENFDVILFITLDIPFPHTARKRYQNPNSRVLPFSYSEFPAPEFLRDKADAPTLILVSQWTLIDYNPRYSISLPITVFVRNLTYYLSPLEPRSAAITKINLTRNLGIEAWITQIPPITRAWLALSVLTSIAVQCQLFTPLQLYFSYKAVFTNFQVWRAFTTFFYFGALSLDFVFHMFFFMRYSRLLEESSFANRKADYLWLLIVSSVILLALSPLVNLPFLSSPLAFVPIYLWSRRHPSTPISLFGLFTITAPYLPLALVGLAWILNGTWRAAAGDLIGCAVGHFGWFVRDVWSREMVGGPTFLSEAPDVLKRLLGEY</sequence>
<feature type="compositionally biased region" description="Polar residues" evidence="8">
    <location>
        <begin position="347"/>
        <end position="356"/>
    </location>
</feature>
<feature type="compositionally biased region" description="Acidic residues" evidence="8">
    <location>
        <begin position="1"/>
        <end position="14"/>
    </location>
</feature>
<keyword evidence="4" id="KW-0256">Endoplasmic reticulum</keyword>
<evidence type="ECO:0000256" key="7">
    <source>
        <dbReference type="PROSITE-ProRule" id="PRU00221"/>
    </source>
</evidence>
<feature type="compositionally biased region" description="Acidic residues" evidence="8">
    <location>
        <begin position="404"/>
        <end position="417"/>
    </location>
</feature>
<keyword evidence="6 9" id="KW-0472">Membrane</keyword>
<keyword evidence="12" id="KW-1185">Reference proteome</keyword>
<dbReference type="Gene3D" id="2.130.10.10">
    <property type="entry name" value="YVTN repeat-like/Quinoprotein amine dehydrogenase"/>
    <property type="match status" value="2"/>
</dbReference>
<feature type="compositionally biased region" description="Basic and acidic residues" evidence="8">
    <location>
        <begin position="832"/>
        <end position="844"/>
    </location>
</feature>
<feature type="transmembrane region" description="Helical" evidence="9">
    <location>
        <begin position="1183"/>
        <end position="1206"/>
    </location>
</feature>
<feature type="compositionally biased region" description="Acidic residues" evidence="8">
    <location>
        <begin position="44"/>
        <end position="68"/>
    </location>
</feature>
<name>A0AAD5VAC5_9APHY</name>
<dbReference type="InterPro" id="IPR015943">
    <property type="entry name" value="WD40/YVTN_repeat-like_dom_sf"/>
</dbReference>
<feature type="region of interest" description="Disordered" evidence="8">
    <location>
        <begin position="1"/>
        <end position="71"/>
    </location>
</feature>
<evidence type="ECO:0000256" key="3">
    <source>
        <dbReference type="ARBA" id="ARBA00022692"/>
    </source>
</evidence>
<feature type="region of interest" description="Disordered" evidence="8">
    <location>
        <begin position="825"/>
        <end position="849"/>
    </location>
</feature>
<dbReference type="PROSITE" id="PS50082">
    <property type="entry name" value="WD_REPEATS_2"/>
    <property type="match status" value="1"/>
</dbReference>
<dbReference type="InterPro" id="IPR001680">
    <property type="entry name" value="WD40_rpt"/>
</dbReference>
<evidence type="ECO:0000256" key="8">
    <source>
        <dbReference type="SAM" id="MobiDB-lite"/>
    </source>
</evidence>
<gene>
    <name evidence="11" type="ORF">NLI96_g1604</name>
</gene>
<dbReference type="EMBL" id="JANAWD010000031">
    <property type="protein sequence ID" value="KAJ3490246.1"/>
    <property type="molecule type" value="Genomic_DNA"/>
</dbReference>
<dbReference type="Pfam" id="PF04511">
    <property type="entry name" value="DER1"/>
    <property type="match status" value="1"/>
</dbReference>
<dbReference type="InterPro" id="IPR057544">
    <property type="entry name" value="Beta-prop_SPT8"/>
</dbReference>
<feature type="compositionally biased region" description="Acidic residues" evidence="8">
    <location>
        <begin position="22"/>
        <end position="35"/>
    </location>
</feature>
<dbReference type="SMART" id="SM00320">
    <property type="entry name" value="WD40"/>
    <property type="match status" value="6"/>
</dbReference>
<dbReference type="SUPFAM" id="SSF50978">
    <property type="entry name" value="WD40 repeat-like"/>
    <property type="match status" value="1"/>
</dbReference>
<evidence type="ECO:0000259" key="10">
    <source>
        <dbReference type="Pfam" id="PF23798"/>
    </source>
</evidence>
<dbReference type="InterPro" id="IPR036322">
    <property type="entry name" value="WD40_repeat_dom_sf"/>
</dbReference>
<dbReference type="InterPro" id="IPR007599">
    <property type="entry name" value="DER1"/>
</dbReference>
<feature type="compositionally biased region" description="Low complexity" evidence="8">
    <location>
        <begin position="103"/>
        <end position="114"/>
    </location>
</feature>
<feature type="compositionally biased region" description="Low complexity" evidence="8">
    <location>
        <begin position="447"/>
        <end position="460"/>
    </location>
</feature>
<proteinExistence type="inferred from homology"/>
<evidence type="ECO:0000256" key="2">
    <source>
        <dbReference type="ARBA" id="ARBA00008917"/>
    </source>
</evidence>
<evidence type="ECO:0000313" key="12">
    <source>
        <dbReference type="Proteomes" id="UP001212997"/>
    </source>
</evidence>
<dbReference type="Proteomes" id="UP001212997">
    <property type="component" value="Unassembled WGS sequence"/>
</dbReference>
<keyword evidence="7" id="KW-0853">WD repeat</keyword>
<feature type="domain" description="Transcription factor spt8 beta-propeller" evidence="10">
    <location>
        <begin position="479"/>
        <end position="658"/>
    </location>
</feature>
<protein>
    <recommendedName>
        <fullName evidence="10">Transcription factor spt8 beta-propeller domain-containing protein</fullName>
    </recommendedName>
</protein>
<organism evidence="11 12">
    <name type="scientific">Meripilus lineatus</name>
    <dbReference type="NCBI Taxonomy" id="2056292"/>
    <lineage>
        <taxon>Eukaryota</taxon>
        <taxon>Fungi</taxon>
        <taxon>Dikarya</taxon>
        <taxon>Basidiomycota</taxon>
        <taxon>Agaricomycotina</taxon>
        <taxon>Agaricomycetes</taxon>
        <taxon>Polyporales</taxon>
        <taxon>Meripilaceae</taxon>
        <taxon>Meripilus</taxon>
    </lineage>
</organism>
<feature type="domain" description="Transcription factor spt8 beta-propeller" evidence="10">
    <location>
        <begin position="133"/>
        <end position="323"/>
    </location>
</feature>